<dbReference type="Pfam" id="PF09851">
    <property type="entry name" value="SHOCT"/>
    <property type="match status" value="1"/>
</dbReference>
<evidence type="ECO:0000313" key="2">
    <source>
        <dbReference type="EMBL" id="RWX49018.1"/>
    </source>
</evidence>
<dbReference type="Proteomes" id="UP000286862">
    <property type="component" value="Unassembled WGS sequence"/>
</dbReference>
<gene>
    <name evidence="2" type="ORF">VT99_10343</name>
</gene>
<name>A0A444J7E4_9BACT</name>
<dbReference type="EMBL" id="MTKQ01000034">
    <property type="protein sequence ID" value="RWX49018.1"/>
    <property type="molecule type" value="Genomic_DNA"/>
</dbReference>
<reference evidence="2 3" key="1">
    <citation type="submission" date="2017-01" db="EMBL/GenBank/DDBJ databases">
        <title>The cable genome- insights into the physiology and evolution of filamentous bacteria capable of sulfide oxidation via long distance electron transfer.</title>
        <authorList>
            <person name="Schreiber L."/>
            <person name="Bjerg J.T."/>
            <person name="Boggild A."/>
            <person name="Van De Vossenberg J."/>
            <person name="Meysman F."/>
            <person name="Nielsen L.P."/>
            <person name="Schramm A."/>
            <person name="Kjeldsen K.U."/>
        </authorList>
    </citation>
    <scope>NUCLEOTIDE SEQUENCE [LARGE SCALE GENOMIC DNA]</scope>
    <source>
        <strain evidence="2">A2</strain>
    </source>
</reference>
<accession>A0A444J7E4</accession>
<dbReference type="AlphaFoldDB" id="A0A444J7E4"/>
<dbReference type="InterPro" id="IPR018649">
    <property type="entry name" value="SHOCT"/>
</dbReference>
<evidence type="ECO:0000313" key="3">
    <source>
        <dbReference type="Proteomes" id="UP000286862"/>
    </source>
</evidence>
<comment type="caution">
    <text evidence="2">The sequence shown here is derived from an EMBL/GenBank/DDBJ whole genome shotgun (WGS) entry which is preliminary data.</text>
</comment>
<evidence type="ECO:0000259" key="1">
    <source>
        <dbReference type="Pfam" id="PF09851"/>
    </source>
</evidence>
<sequence length="71" mass="8578">MGDWEFLYEMKDQGYSEEAIQEAMSSGAAPWEWDQIEKQEQKTEWEKLKVLRDTGAISREEFRKRKDEIFD</sequence>
<proteinExistence type="predicted"/>
<protein>
    <recommendedName>
        <fullName evidence="1">SHOCT domain-containing protein</fullName>
    </recommendedName>
</protein>
<organism evidence="2 3">
    <name type="scientific">Candidatus Electrothrix marina</name>
    <dbReference type="NCBI Taxonomy" id="1859130"/>
    <lineage>
        <taxon>Bacteria</taxon>
        <taxon>Pseudomonadati</taxon>
        <taxon>Thermodesulfobacteriota</taxon>
        <taxon>Desulfobulbia</taxon>
        <taxon>Desulfobulbales</taxon>
        <taxon>Desulfobulbaceae</taxon>
        <taxon>Candidatus Electrothrix</taxon>
    </lineage>
</organism>
<feature type="domain" description="SHOCT" evidence="1">
    <location>
        <begin position="46"/>
        <end position="69"/>
    </location>
</feature>